<comment type="caution">
    <text evidence="1">The sequence shown here is derived from an EMBL/GenBank/DDBJ whole genome shotgun (WGS) entry which is preliminary data.</text>
</comment>
<evidence type="ECO:0000313" key="2">
    <source>
        <dbReference type="Proteomes" id="UP000541470"/>
    </source>
</evidence>
<gene>
    <name evidence="1" type="ORF">HHL25_21130</name>
</gene>
<dbReference type="EMBL" id="JABBGK010000007">
    <property type="protein sequence ID" value="NML76645.1"/>
    <property type="molecule type" value="Genomic_DNA"/>
</dbReference>
<dbReference type="InterPro" id="IPR011051">
    <property type="entry name" value="RmlC_Cupin_sf"/>
</dbReference>
<protein>
    <submittedName>
        <fullName evidence="1">HutD family protein</fullName>
    </submittedName>
</protein>
<dbReference type="AlphaFoldDB" id="A0A7Y0B031"/>
<dbReference type="Gene3D" id="2.60.120.10">
    <property type="entry name" value="Jelly Rolls"/>
    <property type="match status" value="1"/>
</dbReference>
<dbReference type="CDD" id="cd20293">
    <property type="entry name" value="cupin_HutD_N"/>
    <property type="match status" value="1"/>
</dbReference>
<dbReference type="Pfam" id="PF05962">
    <property type="entry name" value="HutD"/>
    <property type="match status" value="1"/>
</dbReference>
<name>A0A7Y0B031_9HYPH</name>
<accession>A0A7Y0B031</accession>
<proteinExistence type="predicted"/>
<dbReference type="PANTHER" id="PTHR37943:SF1">
    <property type="entry name" value="PROTEIN VES"/>
    <property type="match status" value="1"/>
</dbReference>
<dbReference type="RefSeq" id="WP_169595217.1">
    <property type="nucleotide sequence ID" value="NZ_JABBGK010000007.1"/>
</dbReference>
<evidence type="ECO:0000313" key="1">
    <source>
        <dbReference type="EMBL" id="NML76645.1"/>
    </source>
</evidence>
<dbReference type="SUPFAM" id="SSF51182">
    <property type="entry name" value="RmlC-like cupins"/>
    <property type="match status" value="1"/>
</dbReference>
<dbReference type="InterPro" id="IPR014710">
    <property type="entry name" value="RmlC-like_jellyroll"/>
</dbReference>
<keyword evidence="2" id="KW-1185">Reference proteome</keyword>
<organism evidence="1 2">
    <name type="scientific">Rhizobium terricola</name>
    <dbReference type="NCBI Taxonomy" id="2728849"/>
    <lineage>
        <taxon>Bacteria</taxon>
        <taxon>Pseudomonadati</taxon>
        <taxon>Pseudomonadota</taxon>
        <taxon>Alphaproteobacteria</taxon>
        <taxon>Hyphomicrobiales</taxon>
        <taxon>Rhizobiaceae</taxon>
        <taxon>Rhizobium/Agrobacterium group</taxon>
        <taxon>Rhizobium</taxon>
    </lineage>
</organism>
<dbReference type="InterPro" id="IPR010282">
    <property type="entry name" value="Uncharacterised_HutD/Ves"/>
</dbReference>
<sequence length="194" mass="21045">MRIIRRESYSRMPWKNGQGMTEEIMVVPQDGGIDAFDWRLSIAHVGADGPFSLFPGVDRTIALLDGDGLLLDLPENRTVALTRGGPPFAFPGDWTISSRNIGGPTMDLNVMTRRGRFAHAMSHETIHGLRPLRASDLTLFIPTGAMQVLTGGTWSRLHSFDTLTLQAGEHTTIETDGPTNAFVIVLTGAASSGE</sequence>
<reference evidence="1 2" key="1">
    <citation type="submission" date="2020-04" db="EMBL/GenBank/DDBJ databases">
        <title>Rhizobium sp. S-51 isolated from soil.</title>
        <authorList>
            <person name="Dahal R.H."/>
        </authorList>
    </citation>
    <scope>NUCLEOTIDE SEQUENCE [LARGE SCALE GENOMIC DNA]</scope>
    <source>
        <strain evidence="1 2">S-51</strain>
    </source>
</reference>
<dbReference type="PANTHER" id="PTHR37943">
    <property type="entry name" value="PROTEIN VES"/>
    <property type="match status" value="1"/>
</dbReference>
<dbReference type="Proteomes" id="UP000541470">
    <property type="component" value="Unassembled WGS sequence"/>
</dbReference>